<keyword evidence="2" id="KW-1185">Reference proteome</keyword>
<sequence>MHKLAIAEQNVQGVVDQHVAFRMNLDIDTLRVFDMNLPDFVTANGPSALPHCKRPIGEALDLEKLPKLDEFSVIFPSVSQDWTIEDLPRVRDQTDIAGAAHTGIKWQFNTGLYPVPRWEKYHDDHFNGSYKPYMHPDIPIPEEVIPYVGEWGYERSPEAVGGYWTSFQYFEETRDVYFTPLLSP</sequence>
<evidence type="ECO:0000313" key="2">
    <source>
        <dbReference type="Proteomes" id="UP000562682"/>
    </source>
</evidence>
<evidence type="ECO:0000313" key="1">
    <source>
        <dbReference type="EMBL" id="KAF5666991.1"/>
    </source>
</evidence>
<protein>
    <submittedName>
        <fullName evidence="1">Uncharacterized protein</fullName>
    </submittedName>
</protein>
<dbReference type="EMBL" id="JAAOAK010000408">
    <property type="protein sequence ID" value="KAF5666991.1"/>
    <property type="molecule type" value="Genomic_DNA"/>
</dbReference>
<gene>
    <name evidence="1" type="ORF">FDENT_12190</name>
</gene>
<dbReference type="AlphaFoldDB" id="A0A8H5WP35"/>
<organism evidence="1 2">
    <name type="scientific">Fusarium denticulatum</name>
    <dbReference type="NCBI Taxonomy" id="48507"/>
    <lineage>
        <taxon>Eukaryota</taxon>
        <taxon>Fungi</taxon>
        <taxon>Dikarya</taxon>
        <taxon>Ascomycota</taxon>
        <taxon>Pezizomycotina</taxon>
        <taxon>Sordariomycetes</taxon>
        <taxon>Hypocreomycetidae</taxon>
        <taxon>Hypocreales</taxon>
        <taxon>Nectriaceae</taxon>
        <taxon>Fusarium</taxon>
        <taxon>Fusarium fujikuroi species complex</taxon>
    </lineage>
</organism>
<accession>A0A8H5WP35</accession>
<comment type="caution">
    <text evidence="1">The sequence shown here is derived from an EMBL/GenBank/DDBJ whole genome shotgun (WGS) entry which is preliminary data.</text>
</comment>
<dbReference type="Proteomes" id="UP000562682">
    <property type="component" value="Unassembled WGS sequence"/>
</dbReference>
<proteinExistence type="predicted"/>
<name>A0A8H5WP35_9HYPO</name>
<reference evidence="1 2" key="1">
    <citation type="submission" date="2020-05" db="EMBL/GenBank/DDBJ databases">
        <title>Identification and distribution of gene clusters putatively required for synthesis of sphingolipid metabolism inhibitors in phylogenetically diverse species of the filamentous fungus Fusarium.</title>
        <authorList>
            <person name="Kim H.-S."/>
            <person name="Busman M."/>
            <person name="Brown D.W."/>
            <person name="Divon H."/>
            <person name="Uhlig S."/>
            <person name="Proctor R.H."/>
        </authorList>
    </citation>
    <scope>NUCLEOTIDE SEQUENCE [LARGE SCALE GENOMIC DNA]</scope>
    <source>
        <strain evidence="1 2">NRRL 25311</strain>
    </source>
</reference>